<dbReference type="RefSeq" id="WP_200466852.1">
    <property type="nucleotide sequence ID" value="NZ_JAENRR010000081.1"/>
</dbReference>
<dbReference type="InterPro" id="IPR001303">
    <property type="entry name" value="Aldolase_II/adducin_N"/>
</dbReference>
<name>A0ABS1HPM6_9BACT</name>
<dbReference type="Gene3D" id="3.40.225.10">
    <property type="entry name" value="Class II aldolase/adducin N-terminal domain"/>
    <property type="match status" value="1"/>
</dbReference>
<dbReference type="Proteomes" id="UP000605676">
    <property type="component" value="Unassembled WGS sequence"/>
</dbReference>
<evidence type="ECO:0000259" key="3">
    <source>
        <dbReference type="SMART" id="SM01007"/>
    </source>
</evidence>
<dbReference type="Pfam" id="PF00596">
    <property type="entry name" value="Aldolase_II"/>
    <property type="match status" value="1"/>
</dbReference>
<keyword evidence="5" id="KW-1185">Reference proteome</keyword>
<keyword evidence="1" id="KW-0479">Metal-binding</keyword>
<dbReference type="SMART" id="SM01007">
    <property type="entry name" value="Aldolase_II"/>
    <property type="match status" value="1"/>
</dbReference>
<reference evidence="4 5" key="1">
    <citation type="submission" date="2021-01" db="EMBL/GenBank/DDBJ databases">
        <title>Carboxyliciviraga sp.nov., isolated from coastal sediments.</title>
        <authorList>
            <person name="Lu D."/>
            <person name="Zhang T."/>
        </authorList>
    </citation>
    <scope>NUCLEOTIDE SEQUENCE [LARGE SCALE GENOMIC DNA]</scope>
    <source>
        <strain evidence="4 5">N1Y132</strain>
    </source>
</reference>
<keyword evidence="2" id="KW-0456">Lyase</keyword>
<sequence>MEETYLKEKKEVAKWMRRLYKKGLTTSLGGNISRRIDDNHIAITASETDKGNIKASQIAVVALNGSVVSASLQVSVETGMHLAIYNQRREVNCIVHAHSPFGSLFAATNKAVNVSLLAEASTILGNPVVARYAAPGSELLAKNVAAAAIESNVIIMQNHGVLAVGESMLKAFDRIEVLENASKMTVLTSMLDDKKELKPEQISELQRLFAL</sequence>
<evidence type="ECO:0000313" key="4">
    <source>
        <dbReference type="EMBL" id="MBK3519633.1"/>
    </source>
</evidence>
<protein>
    <submittedName>
        <fullName evidence="4">Class II aldolase/adducin family protein</fullName>
    </submittedName>
</protein>
<proteinExistence type="predicted"/>
<comment type="caution">
    <text evidence="4">The sequence shown here is derived from an EMBL/GenBank/DDBJ whole genome shotgun (WGS) entry which is preliminary data.</text>
</comment>
<evidence type="ECO:0000256" key="1">
    <source>
        <dbReference type="ARBA" id="ARBA00022723"/>
    </source>
</evidence>
<accession>A0ABS1HPM6</accession>
<dbReference type="InterPro" id="IPR050197">
    <property type="entry name" value="Aldolase_class_II_sugar_metab"/>
</dbReference>
<evidence type="ECO:0000313" key="5">
    <source>
        <dbReference type="Proteomes" id="UP000605676"/>
    </source>
</evidence>
<dbReference type="InterPro" id="IPR036409">
    <property type="entry name" value="Aldolase_II/adducin_N_sf"/>
</dbReference>
<feature type="domain" description="Class II aldolase/adducin N-terminal" evidence="3">
    <location>
        <begin position="10"/>
        <end position="186"/>
    </location>
</feature>
<organism evidence="4 5">
    <name type="scientific">Carboxylicivirga marina</name>
    <dbReference type="NCBI Taxonomy" id="2800988"/>
    <lineage>
        <taxon>Bacteria</taxon>
        <taxon>Pseudomonadati</taxon>
        <taxon>Bacteroidota</taxon>
        <taxon>Bacteroidia</taxon>
        <taxon>Marinilabiliales</taxon>
        <taxon>Marinilabiliaceae</taxon>
        <taxon>Carboxylicivirga</taxon>
    </lineage>
</organism>
<dbReference type="PANTHER" id="PTHR22789">
    <property type="entry name" value="FUCULOSE PHOSPHATE ALDOLASE"/>
    <property type="match status" value="1"/>
</dbReference>
<dbReference type="EMBL" id="JAENRR010000081">
    <property type="protein sequence ID" value="MBK3519633.1"/>
    <property type="molecule type" value="Genomic_DNA"/>
</dbReference>
<gene>
    <name evidence="4" type="ORF">JIV24_19980</name>
</gene>
<evidence type="ECO:0000256" key="2">
    <source>
        <dbReference type="ARBA" id="ARBA00023239"/>
    </source>
</evidence>
<dbReference type="PANTHER" id="PTHR22789:SF0">
    <property type="entry name" value="3-OXO-TETRONATE 4-PHOSPHATE DECARBOXYLASE-RELATED"/>
    <property type="match status" value="1"/>
</dbReference>
<dbReference type="SUPFAM" id="SSF53639">
    <property type="entry name" value="AraD/HMP-PK domain-like"/>
    <property type="match status" value="1"/>
</dbReference>